<evidence type="ECO:0000313" key="7">
    <source>
        <dbReference type="Proteomes" id="UP000238358"/>
    </source>
</evidence>
<dbReference type="Proteomes" id="UP000238358">
    <property type="component" value="Chromosome"/>
</dbReference>
<comment type="similarity">
    <text evidence="1">Belongs to the carbohydrate kinase PfkB family.</text>
</comment>
<keyword evidence="5" id="KW-0067">ATP-binding</keyword>
<evidence type="ECO:0000256" key="4">
    <source>
        <dbReference type="ARBA" id="ARBA00022777"/>
    </source>
</evidence>
<name>A0A269TGE7_MEGEL</name>
<evidence type="ECO:0000313" key="6">
    <source>
        <dbReference type="EMBL" id="AVO27059.1"/>
    </source>
</evidence>
<dbReference type="EMBL" id="CP027569">
    <property type="protein sequence ID" value="AVO27059.1"/>
    <property type="molecule type" value="Genomic_DNA"/>
</dbReference>
<dbReference type="PANTHER" id="PTHR43085">
    <property type="entry name" value="HEXOKINASE FAMILY MEMBER"/>
    <property type="match status" value="1"/>
</dbReference>
<dbReference type="GO" id="GO:0016301">
    <property type="term" value="F:kinase activity"/>
    <property type="evidence" value="ECO:0007669"/>
    <property type="project" value="UniProtKB-KW"/>
</dbReference>
<dbReference type="Pfam" id="PF00294">
    <property type="entry name" value="PfkB"/>
    <property type="match status" value="1"/>
</dbReference>
<evidence type="ECO:0000256" key="3">
    <source>
        <dbReference type="ARBA" id="ARBA00022741"/>
    </source>
</evidence>
<dbReference type="PROSITE" id="PS00584">
    <property type="entry name" value="PFKB_KINASES_2"/>
    <property type="match status" value="1"/>
</dbReference>
<dbReference type="InterPro" id="IPR029056">
    <property type="entry name" value="Ribokinase-like"/>
</dbReference>
<dbReference type="OrthoDB" id="9813569at2"/>
<accession>A0A269TGE7</accession>
<keyword evidence="4 6" id="KW-0418">Kinase</keyword>
<dbReference type="GO" id="GO:0005524">
    <property type="term" value="F:ATP binding"/>
    <property type="evidence" value="ECO:0007669"/>
    <property type="project" value="UniProtKB-KW"/>
</dbReference>
<proteinExistence type="inferred from homology"/>
<dbReference type="PANTHER" id="PTHR43085:SF1">
    <property type="entry name" value="PSEUDOURIDINE KINASE-RELATED"/>
    <property type="match status" value="1"/>
</dbReference>
<dbReference type="CDD" id="cd01166">
    <property type="entry name" value="KdgK"/>
    <property type="match status" value="1"/>
</dbReference>
<keyword evidence="2" id="KW-0808">Transferase</keyword>
<organism evidence="6 7">
    <name type="scientific">Megasphaera elsdenii</name>
    <dbReference type="NCBI Taxonomy" id="907"/>
    <lineage>
        <taxon>Bacteria</taxon>
        <taxon>Bacillati</taxon>
        <taxon>Bacillota</taxon>
        <taxon>Negativicutes</taxon>
        <taxon>Veillonellales</taxon>
        <taxon>Veillonellaceae</taxon>
        <taxon>Megasphaera</taxon>
    </lineage>
</organism>
<reference evidence="6 7" key="1">
    <citation type="journal article" date="2018" name="Genome Announc.">
        <title>Complete genomes of two Megasphaera elsdenii strains, NCIMB 702410 and ATCC 25940.</title>
        <authorList>
            <person name="Hatmaker E.A."/>
            <person name="O'Dell K."/>
            <person name="Riley L.A."/>
            <person name="Klingeman D.M."/>
            <person name="Guss A.M."/>
        </authorList>
    </citation>
    <scope>NUCLEOTIDE SEQUENCE [LARGE SCALE GENOMIC DNA]</scope>
    <source>
        <strain evidence="6 7">NCIMB702410</strain>
    </source>
</reference>
<dbReference type="InterPro" id="IPR011611">
    <property type="entry name" value="PfkB_dom"/>
</dbReference>
<evidence type="ECO:0000256" key="1">
    <source>
        <dbReference type="ARBA" id="ARBA00010688"/>
    </source>
</evidence>
<dbReference type="InterPro" id="IPR002173">
    <property type="entry name" value="Carboh/pur_kinase_PfkB_CS"/>
</dbReference>
<gene>
    <name evidence="6" type="ORF">C6Y28_05240</name>
</gene>
<evidence type="ECO:0000256" key="5">
    <source>
        <dbReference type="ARBA" id="ARBA00022840"/>
    </source>
</evidence>
<dbReference type="AlphaFoldDB" id="A0A269TGE7"/>
<dbReference type="InterPro" id="IPR050306">
    <property type="entry name" value="PfkB_Carbo_kinase"/>
</dbReference>
<dbReference type="GeneID" id="97491504"/>
<keyword evidence="3" id="KW-0547">Nucleotide-binding</keyword>
<evidence type="ECO:0000256" key="2">
    <source>
        <dbReference type="ARBA" id="ARBA00022679"/>
    </source>
</evidence>
<dbReference type="SUPFAM" id="SSF53613">
    <property type="entry name" value="Ribokinase-like"/>
    <property type="match status" value="1"/>
</dbReference>
<sequence length="315" mass="34508">MSKVLTIGEAMGLLIAEEMGPLEEVEHFSRHVCGAELNYAVGMARLGNDVSYISKVGVDPFGKCICNFLKANDIHDDYVWTDDDHMTGFQMKEKVLEGDPKVANIRKHTAFSHFQPADLAGIDWTGVDHLHVTGIPLALSESCRETIYTLMMRAHSKGVHISFDPNLRPMLWKSQEIMARVINDAAQYADIVMPGLNEGRILTGMEDEKDIAGYYLLRGVQTVVIKMGGSHGTYIRTADGQEYRVPSYHVDHIVDTVGAGDGFAVGFTSAILDGLNLEDAARRGAAIGAMAIQVAGDNEGLPTREKLEAFMDAQH</sequence>
<dbReference type="RefSeq" id="WP_014015523.1">
    <property type="nucleotide sequence ID" value="NZ_CABMON010000004.1"/>
</dbReference>
<protein>
    <submittedName>
        <fullName evidence="6">Sugar kinase</fullName>
    </submittedName>
</protein>
<dbReference type="Gene3D" id="3.40.1190.20">
    <property type="match status" value="1"/>
</dbReference>